<feature type="region of interest" description="Disordered" evidence="1">
    <location>
        <begin position="1"/>
        <end position="44"/>
    </location>
</feature>
<evidence type="ECO:0000256" key="1">
    <source>
        <dbReference type="SAM" id="MobiDB-lite"/>
    </source>
</evidence>
<feature type="transmembrane region" description="Helical" evidence="2">
    <location>
        <begin position="179"/>
        <end position="201"/>
    </location>
</feature>
<sequence>MRGRALFKPPSVARSDSWSQADDPDLGEEDDLEQQKGSKRVGGIDGGGVAVDFSQPVSAQRVYTGVGGGDVGKSGKTFSGKTKSLRISNLVLVHTGMQTEGEVLLTKQRCNLGPHRRAKMMWVNFMKPLFPTVLCVVVPSVSYLFLPDGEFFLLFLCQPLIGLVIGGILVALHRTFLHLSWPLACAVALAPCCTATLWFFLFNRVEIGKYHEGFWYPHDTFMTGGFAFAASVVPYVFLLFFFRSEEDAGLPENRRSPLNLLRFLMISVIPFLQIMGSLVFGGFLGFVGREGGFLLEPLSCGLYPIVIGLFKLHFSFVSKPWGGLDSDLGETLDALSLMLAAMPFRYVFFDFGAFWVTAVAWMVKFTYKVLVIPVAFWAAIRKWDDIKNAQIESVVEGDSIEEDEGGERGPQEERGGQERTGHSGASRGQGQGGLGQSSRRSSVRSSLRSSADSVVEKGKTFSKKILTFALTKLPEVRQARSVRNMKGLKSESEKIKRRDTTGVGLNSSRIAVDSGPPSVSTTRGNARNPSGVSSACGALSSAGVRHQATGGGALHSRGGAREGDGVEGEEEGAERGEGGGQRPVRLSWRGTGKVEFEASGDRRNSNYRMEDGEEEVGEAPDRDETGVIGPSRSEWMRLSAEHGPDEGLEVGKEKERGREGSERDRQRQDEERGEQRGSGETIPTKSVSQVVKHAELKGLQVTHQPNFIAALGETEFADNMVENVTELGLELLVTFAMEFFIDDPRFVPLELAPSYLNREKLMSIHRGHSWSFITVRLTDLPAVSLSVSSKIDAAGIP</sequence>
<feature type="compositionally biased region" description="Basic and acidic residues" evidence="1">
    <location>
        <begin position="488"/>
        <end position="500"/>
    </location>
</feature>
<evidence type="ECO:0000313" key="3">
    <source>
        <dbReference type="EMBL" id="CEM30172.1"/>
    </source>
</evidence>
<feature type="region of interest" description="Disordered" evidence="1">
    <location>
        <begin position="484"/>
        <end position="687"/>
    </location>
</feature>
<accession>A0A0G4GJU4</accession>
<keyword evidence="2" id="KW-0472">Membrane</keyword>
<reference evidence="3" key="1">
    <citation type="submission" date="2014-11" db="EMBL/GenBank/DDBJ databases">
        <authorList>
            <person name="Otto D Thomas"/>
            <person name="Naeem Raeece"/>
        </authorList>
    </citation>
    <scope>NUCLEOTIDE SEQUENCE</scope>
</reference>
<feature type="compositionally biased region" description="Polar residues" evidence="1">
    <location>
        <begin position="517"/>
        <end position="533"/>
    </location>
</feature>
<feature type="transmembrane region" description="Helical" evidence="2">
    <location>
        <begin position="263"/>
        <end position="287"/>
    </location>
</feature>
<feature type="compositionally biased region" description="Low complexity" evidence="1">
    <location>
        <begin position="436"/>
        <end position="451"/>
    </location>
</feature>
<feature type="compositionally biased region" description="Acidic residues" evidence="1">
    <location>
        <begin position="22"/>
        <end position="32"/>
    </location>
</feature>
<protein>
    <submittedName>
        <fullName evidence="3">Uncharacterized protein</fullName>
    </submittedName>
</protein>
<feature type="transmembrane region" description="Helical" evidence="2">
    <location>
        <begin position="151"/>
        <end position="172"/>
    </location>
</feature>
<feature type="region of interest" description="Disordered" evidence="1">
    <location>
        <begin position="397"/>
        <end position="451"/>
    </location>
</feature>
<feature type="compositionally biased region" description="Basic and acidic residues" evidence="1">
    <location>
        <begin position="592"/>
        <end position="610"/>
    </location>
</feature>
<dbReference type="EMBL" id="CDMZ01001279">
    <property type="protein sequence ID" value="CEM30172.1"/>
    <property type="molecule type" value="Genomic_DNA"/>
</dbReference>
<proteinExistence type="predicted"/>
<feature type="compositionally biased region" description="Basic and acidic residues" evidence="1">
    <location>
        <begin position="406"/>
        <end position="421"/>
    </location>
</feature>
<feature type="transmembrane region" description="Helical" evidence="2">
    <location>
        <begin position="125"/>
        <end position="145"/>
    </location>
</feature>
<feature type="compositionally biased region" description="Basic and acidic residues" evidence="1">
    <location>
        <begin position="639"/>
        <end position="677"/>
    </location>
</feature>
<gene>
    <name evidence="3" type="ORF">Cvel_22210</name>
</gene>
<name>A0A0G4GJU4_9ALVE</name>
<dbReference type="AlphaFoldDB" id="A0A0G4GJU4"/>
<keyword evidence="2" id="KW-1133">Transmembrane helix</keyword>
<keyword evidence="2" id="KW-0812">Transmembrane</keyword>
<feature type="transmembrane region" description="Helical" evidence="2">
    <location>
        <begin position="221"/>
        <end position="242"/>
    </location>
</feature>
<evidence type="ECO:0000256" key="2">
    <source>
        <dbReference type="SAM" id="Phobius"/>
    </source>
</evidence>
<dbReference type="VEuPathDB" id="CryptoDB:Cvel_22210"/>
<organism evidence="3">
    <name type="scientific">Chromera velia CCMP2878</name>
    <dbReference type="NCBI Taxonomy" id="1169474"/>
    <lineage>
        <taxon>Eukaryota</taxon>
        <taxon>Sar</taxon>
        <taxon>Alveolata</taxon>
        <taxon>Colpodellida</taxon>
        <taxon>Chromeraceae</taxon>
        <taxon>Chromera</taxon>
    </lineage>
</organism>